<evidence type="ECO:0000256" key="1">
    <source>
        <dbReference type="SAM" id="MobiDB-lite"/>
    </source>
</evidence>
<dbReference type="GO" id="GO:0005886">
    <property type="term" value="C:plasma membrane"/>
    <property type="evidence" value="ECO:0007669"/>
    <property type="project" value="TreeGrafter"/>
</dbReference>
<dbReference type="Gene3D" id="3.40.710.10">
    <property type="entry name" value="DD-peptidase/beta-lactamase superfamily"/>
    <property type="match status" value="1"/>
</dbReference>
<dbReference type="STRING" id="1429043.X474_14675"/>
<dbReference type="SUPFAM" id="SSF56601">
    <property type="entry name" value="beta-lactamase/transpeptidase-like"/>
    <property type="match status" value="1"/>
</dbReference>
<dbReference type="Proteomes" id="UP000032233">
    <property type="component" value="Unassembled WGS sequence"/>
</dbReference>
<proteinExistence type="predicted"/>
<dbReference type="InterPro" id="IPR050515">
    <property type="entry name" value="Beta-lactam/transpept"/>
</dbReference>
<dbReference type="InParanoid" id="A0A0D2JUP2"/>
<dbReference type="InterPro" id="IPR012338">
    <property type="entry name" value="Beta-lactam/transpept-like"/>
</dbReference>
<dbReference type="EMBL" id="AZAC01000017">
    <property type="protein sequence ID" value="KIX13250.1"/>
    <property type="molecule type" value="Genomic_DNA"/>
</dbReference>
<evidence type="ECO:0000313" key="4">
    <source>
        <dbReference type="Proteomes" id="UP000032233"/>
    </source>
</evidence>
<name>A0A0D2JUP2_9BACT</name>
<feature type="domain" description="Penicillin-binding protein transpeptidase" evidence="2">
    <location>
        <begin position="55"/>
        <end position="352"/>
    </location>
</feature>
<dbReference type="AlphaFoldDB" id="A0A0D2JUP2"/>
<organism evidence="3 4">
    <name type="scientific">Dethiosulfatarculus sandiegensis</name>
    <dbReference type="NCBI Taxonomy" id="1429043"/>
    <lineage>
        <taxon>Bacteria</taxon>
        <taxon>Pseudomonadati</taxon>
        <taxon>Thermodesulfobacteriota</taxon>
        <taxon>Desulfarculia</taxon>
        <taxon>Desulfarculales</taxon>
        <taxon>Desulfarculaceae</taxon>
        <taxon>Dethiosulfatarculus</taxon>
    </lineage>
</organism>
<dbReference type="GO" id="GO:0071555">
    <property type="term" value="P:cell wall organization"/>
    <property type="evidence" value="ECO:0007669"/>
    <property type="project" value="TreeGrafter"/>
</dbReference>
<evidence type="ECO:0000313" key="3">
    <source>
        <dbReference type="EMBL" id="KIX13250.1"/>
    </source>
</evidence>
<dbReference type="InterPro" id="IPR001460">
    <property type="entry name" value="PCN-bd_Tpept"/>
</dbReference>
<protein>
    <recommendedName>
        <fullName evidence="2">Penicillin-binding protein transpeptidase domain-containing protein</fullName>
    </recommendedName>
</protein>
<gene>
    <name evidence="3" type="ORF">X474_14675</name>
</gene>
<accession>A0A0D2JUP2</accession>
<dbReference type="PANTHER" id="PTHR30627">
    <property type="entry name" value="PEPTIDOGLYCAN D,D-TRANSPEPTIDASE"/>
    <property type="match status" value="1"/>
</dbReference>
<comment type="caution">
    <text evidence="3">The sequence shown here is derived from an EMBL/GenBank/DDBJ whole genome shotgun (WGS) entry which is preliminary data.</text>
</comment>
<dbReference type="GO" id="GO:0008658">
    <property type="term" value="F:penicillin binding"/>
    <property type="evidence" value="ECO:0007669"/>
    <property type="project" value="InterPro"/>
</dbReference>
<feature type="region of interest" description="Disordered" evidence="1">
    <location>
        <begin position="369"/>
        <end position="390"/>
    </location>
</feature>
<sequence>MRQLLAGHLTQATKGGTLVIKDSRLGKVVIENTLDPYLQKKVNRLLKHSRMRKAGVVVMDAKTGEILALSGVKRRRLKPEVALTPGGPAASLFKIVTAAAAIEDTGAKPGSRFKYAGRSHTLYRYQIRKTVRRKKRVISLKSGFAKSNNPLFARLGIYRVGLSKLKEHALALGFERRINFEMPTGISRLGKVNNSFNIGELASGYHRYTTTSPLHAAVMVAPFVNGGHLVEPYVVRKALGAAGEVLYLGHPKFSGRLYSQGTCTKMCQLMRATVTEGTARGVFRRIRRDRVLKHVEVGGKTGTLRSADRSELFVWFAGYGKDTHTGKTVAVATMVAHGKVRRGNPRKLARQILRYTFESDNLRRQAALQKPVKVTSQKAELAVPSKNRKN</sequence>
<dbReference type="Pfam" id="PF00905">
    <property type="entry name" value="Transpeptidase"/>
    <property type="match status" value="1"/>
</dbReference>
<keyword evidence="4" id="KW-1185">Reference proteome</keyword>
<reference evidence="3 4" key="1">
    <citation type="submission" date="2013-11" db="EMBL/GenBank/DDBJ databases">
        <title>Metagenomic analysis of a methanogenic consortium involved in long chain n-alkane degradation.</title>
        <authorList>
            <person name="Davidova I.A."/>
            <person name="Callaghan A.V."/>
            <person name="Wawrik B."/>
            <person name="Pruitt S."/>
            <person name="Marks C."/>
            <person name="Duncan K.E."/>
            <person name="Suflita J.M."/>
        </authorList>
    </citation>
    <scope>NUCLEOTIDE SEQUENCE [LARGE SCALE GENOMIC DNA]</scope>
    <source>
        <strain evidence="3 4">SPR</strain>
    </source>
</reference>
<evidence type="ECO:0000259" key="2">
    <source>
        <dbReference type="Pfam" id="PF00905"/>
    </source>
</evidence>